<dbReference type="InterPro" id="IPR016181">
    <property type="entry name" value="Acyl_CoA_acyltransferase"/>
</dbReference>
<dbReference type="PANTHER" id="PTHR43259">
    <property type="entry name" value="SPT10P"/>
    <property type="match status" value="1"/>
</dbReference>
<dbReference type="AlphaFoldDB" id="A0AA91VC30"/>
<dbReference type="EMBL" id="NVOR01000034">
    <property type="protein sequence ID" value="PED82438.1"/>
    <property type="molecule type" value="Genomic_DNA"/>
</dbReference>
<dbReference type="Pfam" id="PF00583">
    <property type="entry name" value="Acetyltransf_1"/>
    <property type="match status" value="1"/>
</dbReference>
<evidence type="ECO:0000313" key="2">
    <source>
        <dbReference type="EMBL" id="PED82438.1"/>
    </source>
</evidence>
<evidence type="ECO:0000313" key="3">
    <source>
        <dbReference type="Proteomes" id="UP000221020"/>
    </source>
</evidence>
<protein>
    <submittedName>
        <fullName evidence="2">GNAT family N-acetyltransferase</fullName>
    </submittedName>
</protein>
<accession>A0AA91VC30</accession>
<reference evidence="2 3" key="1">
    <citation type="submission" date="2017-09" db="EMBL/GenBank/DDBJ databases">
        <title>Large-scale bioinformatics analysis of Bacillus genomes uncovers conserved roles of natural products in bacterial physiology.</title>
        <authorList>
            <consortium name="Agbiome Team Llc"/>
            <person name="Bleich R.M."/>
            <person name="Grubbs K.J."/>
            <person name="Santa Maria K.C."/>
            <person name="Allen S.E."/>
            <person name="Farag S."/>
            <person name="Shank E.A."/>
            <person name="Bowers A."/>
        </authorList>
    </citation>
    <scope>NUCLEOTIDE SEQUENCE [LARGE SCALE GENOMIC DNA]</scope>
    <source>
        <strain evidence="2 3">AFS092012</strain>
    </source>
</reference>
<dbReference type="InterPro" id="IPR052829">
    <property type="entry name" value="N-acetyltransferase_domain"/>
</dbReference>
<dbReference type="GO" id="GO:0016747">
    <property type="term" value="F:acyltransferase activity, transferring groups other than amino-acyl groups"/>
    <property type="evidence" value="ECO:0007669"/>
    <property type="project" value="InterPro"/>
</dbReference>
<dbReference type="Proteomes" id="UP000221020">
    <property type="component" value="Unassembled WGS sequence"/>
</dbReference>
<dbReference type="PROSITE" id="PS51186">
    <property type="entry name" value="GNAT"/>
    <property type="match status" value="1"/>
</dbReference>
<name>A0AA91VC30_9BACI</name>
<dbReference type="PANTHER" id="PTHR43259:SF1">
    <property type="entry name" value="N-ACETYLTRANSFERASE DOMAIN-CONTAINING PROTEIN"/>
    <property type="match status" value="1"/>
</dbReference>
<feature type="domain" description="N-acetyltransferase" evidence="1">
    <location>
        <begin position="2"/>
        <end position="154"/>
    </location>
</feature>
<comment type="caution">
    <text evidence="2">The sequence shown here is derived from an EMBL/GenBank/DDBJ whole genome shotgun (WGS) entry which is preliminary data.</text>
</comment>
<gene>
    <name evidence="2" type="ORF">CON65_11755</name>
</gene>
<dbReference type="CDD" id="cd04301">
    <property type="entry name" value="NAT_SF"/>
    <property type="match status" value="1"/>
</dbReference>
<dbReference type="InterPro" id="IPR000182">
    <property type="entry name" value="GNAT_dom"/>
</dbReference>
<organism evidence="2 3">
    <name type="scientific">Bacillus pseudomycoides</name>
    <dbReference type="NCBI Taxonomy" id="64104"/>
    <lineage>
        <taxon>Bacteria</taxon>
        <taxon>Bacillati</taxon>
        <taxon>Bacillota</taxon>
        <taxon>Bacilli</taxon>
        <taxon>Bacillales</taxon>
        <taxon>Bacillaceae</taxon>
        <taxon>Bacillus</taxon>
        <taxon>Bacillus cereus group</taxon>
    </lineage>
</organism>
<evidence type="ECO:0000259" key="1">
    <source>
        <dbReference type="PROSITE" id="PS51186"/>
    </source>
</evidence>
<dbReference type="Gene3D" id="3.40.630.30">
    <property type="match status" value="1"/>
</dbReference>
<sequence length="154" mass="18001">MVELKPMSQENFQQYIMKAIDNYAKEKITSGNWNEDEAIDLSRKTFTELLPQGEKSEFNYLFSIFHDQNIVGMIWIAQKSPINHDEGYIYDFIIFEQYQGLGYGKKAMKEIEILAKELGMKKISLHVFGHNTIARELYEKLGYEITNITMVKSI</sequence>
<proteinExistence type="predicted"/>
<dbReference type="SUPFAM" id="SSF55729">
    <property type="entry name" value="Acyl-CoA N-acyltransferases (Nat)"/>
    <property type="match status" value="1"/>
</dbReference>
<dbReference type="RefSeq" id="WP_097897922.1">
    <property type="nucleotide sequence ID" value="NZ_NVOR01000034.1"/>
</dbReference>